<name>A0AAW2KJV3_SESRA</name>
<gene>
    <name evidence="1" type="ORF">Sradi_6093600</name>
</gene>
<protein>
    <submittedName>
        <fullName evidence="1">Uncharacterized protein</fullName>
    </submittedName>
</protein>
<accession>A0AAW2KJV3</accession>
<dbReference type="InterPro" id="IPR032675">
    <property type="entry name" value="LRR_dom_sf"/>
</dbReference>
<dbReference type="PANTHER" id="PTHR15140">
    <property type="entry name" value="TUBULIN-SPECIFIC CHAPERONE E"/>
    <property type="match status" value="1"/>
</dbReference>
<dbReference type="EMBL" id="JACGWJ010000028">
    <property type="protein sequence ID" value="KAL0306763.1"/>
    <property type="molecule type" value="Genomic_DNA"/>
</dbReference>
<dbReference type="Gene3D" id="3.80.10.10">
    <property type="entry name" value="Ribonuclease Inhibitor"/>
    <property type="match status" value="1"/>
</dbReference>
<dbReference type="PANTHER" id="PTHR15140:SF33">
    <property type="entry name" value="LATE BLIGHT RESISTANCE PROTEIN HOMOLOG R1A-3 ISOFORM X1"/>
    <property type="match status" value="1"/>
</dbReference>
<comment type="caution">
    <text evidence="1">The sequence shown here is derived from an EMBL/GenBank/DDBJ whole genome shotgun (WGS) entry which is preliminary data.</text>
</comment>
<sequence length="213" mass="24543">MSTPSTLPLLWNLQTLYLKPSYGELQIVLPSVIWEMPQLRHINVKLVVLPDPMDALDTTTVLENLQKLSTVHNFRCTEEVVERIPNLKKLKVCYFANLEECSYYCLHNLVRLHKLESLSFRAQDFLLESIAFPTSLKKLVLSDCKIPWEGMTTIGSLPNLEVLKLHDDAFEGSEWNPIEGEFLRLKALFSFGHVSWCGGEQKTFIFQILRSFL</sequence>
<evidence type="ECO:0000313" key="1">
    <source>
        <dbReference type="EMBL" id="KAL0306763.1"/>
    </source>
</evidence>
<reference evidence="1" key="1">
    <citation type="submission" date="2020-06" db="EMBL/GenBank/DDBJ databases">
        <authorList>
            <person name="Li T."/>
            <person name="Hu X."/>
            <person name="Zhang T."/>
            <person name="Song X."/>
            <person name="Zhang H."/>
            <person name="Dai N."/>
            <person name="Sheng W."/>
            <person name="Hou X."/>
            <person name="Wei L."/>
        </authorList>
    </citation>
    <scope>NUCLEOTIDE SEQUENCE</scope>
    <source>
        <strain evidence="1">G02</strain>
        <tissue evidence="1">Leaf</tissue>
    </source>
</reference>
<proteinExistence type="predicted"/>
<organism evidence="1">
    <name type="scientific">Sesamum radiatum</name>
    <name type="common">Black benniseed</name>
    <dbReference type="NCBI Taxonomy" id="300843"/>
    <lineage>
        <taxon>Eukaryota</taxon>
        <taxon>Viridiplantae</taxon>
        <taxon>Streptophyta</taxon>
        <taxon>Embryophyta</taxon>
        <taxon>Tracheophyta</taxon>
        <taxon>Spermatophyta</taxon>
        <taxon>Magnoliopsida</taxon>
        <taxon>eudicotyledons</taxon>
        <taxon>Gunneridae</taxon>
        <taxon>Pentapetalae</taxon>
        <taxon>asterids</taxon>
        <taxon>lamiids</taxon>
        <taxon>Lamiales</taxon>
        <taxon>Pedaliaceae</taxon>
        <taxon>Sesamum</taxon>
    </lineage>
</organism>
<reference evidence="1" key="2">
    <citation type="journal article" date="2024" name="Plant">
        <title>Genomic evolution and insights into agronomic trait innovations of Sesamum species.</title>
        <authorList>
            <person name="Miao H."/>
            <person name="Wang L."/>
            <person name="Qu L."/>
            <person name="Liu H."/>
            <person name="Sun Y."/>
            <person name="Le M."/>
            <person name="Wang Q."/>
            <person name="Wei S."/>
            <person name="Zheng Y."/>
            <person name="Lin W."/>
            <person name="Duan Y."/>
            <person name="Cao H."/>
            <person name="Xiong S."/>
            <person name="Wang X."/>
            <person name="Wei L."/>
            <person name="Li C."/>
            <person name="Ma Q."/>
            <person name="Ju M."/>
            <person name="Zhao R."/>
            <person name="Li G."/>
            <person name="Mu C."/>
            <person name="Tian Q."/>
            <person name="Mei H."/>
            <person name="Zhang T."/>
            <person name="Gao T."/>
            <person name="Zhang H."/>
        </authorList>
    </citation>
    <scope>NUCLEOTIDE SEQUENCE</scope>
    <source>
        <strain evidence="1">G02</strain>
    </source>
</reference>
<dbReference type="AlphaFoldDB" id="A0AAW2KJV3"/>
<dbReference type="SUPFAM" id="SSF52047">
    <property type="entry name" value="RNI-like"/>
    <property type="match status" value="1"/>
</dbReference>